<dbReference type="GO" id="GO:0005666">
    <property type="term" value="C:RNA polymerase III complex"/>
    <property type="evidence" value="ECO:0007669"/>
    <property type="project" value="TreeGrafter"/>
</dbReference>
<dbReference type="Gene3D" id="1.10.10.60">
    <property type="entry name" value="Homeodomain-like"/>
    <property type="match status" value="1"/>
</dbReference>
<dbReference type="GO" id="GO:0005665">
    <property type="term" value="C:RNA polymerase II, core complex"/>
    <property type="evidence" value="ECO:0007669"/>
    <property type="project" value="TreeGrafter"/>
</dbReference>
<dbReference type="SUPFAM" id="SSF46924">
    <property type="entry name" value="RNA polymerase subunit RPB10"/>
    <property type="match status" value="1"/>
</dbReference>
<dbReference type="GO" id="GO:0008270">
    <property type="term" value="F:zinc ion binding"/>
    <property type="evidence" value="ECO:0007669"/>
    <property type="project" value="TreeGrafter"/>
</dbReference>
<dbReference type="GO" id="GO:0003899">
    <property type="term" value="F:DNA-directed RNA polymerase activity"/>
    <property type="evidence" value="ECO:0007669"/>
    <property type="project" value="InterPro"/>
</dbReference>
<comment type="caution">
    <text evidence="1">The sequence shown here is derived from an EMBL/GenBank/DDBJ whole genome shotgun (WGS) entry which is preliminary data.</text>
</comment>
<proteinExistence type="predicted"/>
<dbReference type="InterPro" id="IPR000268">
    <property type="entry name" value="RPABC5/Rpb10"/>
</dbReference>
<dbReference type="PANTHER" id="PTHR23431:SF9">
    <property type="entry name" value="DNA-DIRECTED RNA POLYMERASE SUBUNIT 10-LIKE PROTEIN"/>
    <property type="match status" value="1"/>
</dbReference>
<dbReference type="PANTHER" id="PTHR23431">
    <property type="entry name" value="DNA-DIRECTED RNA POLYMERASES I, II, AND III SUBUNIT RPABC5 FAMILY MEMBER"/>
    <property type="match status" value="1"/>
</dbReference>
<evidence type="ECO:0000313" key="1">
    <source>
        <dbReference type="EMBL" id="KAK2992444.1"/>
    </source>
</evidence>
<keyword evidence="2" id="KW-1185">Reference proteome</keyword>
<dbReference type="Pfam" id="PF01194">
    <property type="entry name" value="RNA_pol_N"/>
    <property type="match status" value="1"/>
</dbReference>
<accession>A0AA88UPA5</accession>
<dbReference type="GO" id="GO:0006360">
    <property type="term" value="P:transcription by RNA polymerase I"/>
    <property type="evidence" value="ECO:0007669"/>
    <property type="project" value="TreeGrafter"/>
</dbReference>
<evidence type="ECO:0000313" key="2">
    <source>
        <dbReference type="Proteomes" id="UP001187471"/>
    </source>
</evidence>
<gene>
    <name evidence="1" type="ORF">RJ640_025406</name>
</gene>
<dbReference type="GO" id="GO:0005736">
    <property type="term" value="C:RNA polymerase I complex"/>
    <property type="evidence" value="ECO:0007669"/>
    <property type="project" value="TreeGrafter"/>
</dbReference>
<dbReference type="EMBL" id="JAVXUO010000407">
    <property type="protein sequence ID" value="KAK2992444.1"/>
    <property type="molecule type" value="Genomic_DNA"/>
</dbReference>
<reference evidence="1" key="1">
    <citation type="submission" date="2022-12" db="EMBL/GenBank/DDBJ databases">
        <title>Draft genome assemblies for two species of Escallonia (Escalloniales).</title>
        <authorList>
            <person name="Chanderbali A."/>
            <person name="Dervinis C."/>
            <person name="Anghel I."/>
            <person name="Soltis D."/>
            <person name="Soltis P."/>
            <person name="Zapata F."/>
        </authorList>
    </citation>
    <scope>NUCLEOTIDE SEQUENCE</scope>
    <source>
        <strain evidence="1">UCBG92.1500</strain>
        <tissue evidence="1">Leaf</tissue>
    </source>
</reference>
<organism evidence="1 2">
    <name type="scientific">Escallonia rubra</name>
    <dbReference type="NCBI Taxonomy" id="112253"/>
    <lineage>
        <taxon>Eukaryota</taxon>
        <taxon>Viridiplantae</taxon>
        <taxon>Streptophyta</taxon>
        <taxon>Embryophyta</taxon>
        <taxon>Tracheophyta</taxon>
        <taxon>Spermatophyta</taxon>
        <taxon>Magnoliopsida</taxon>
        <taxon>eudicotyledons</taxon>
        <taxon>Gunneridae</taxon>
        <taxon>Pentapetalae</taxon>
        <taxon>asterids</taxon>
        <taxon>campanulids</taxon>
        <taxon>Escalloniales</taxon>
        <taxon>Escalloniaceae</taxon>
        <taxon>Escallonia</taxon>
    </lineage>
</organism>
<evidence type="ECO:0008006" key="3">
    <source>
        <dbReference type="Google" id="ProtNLM"/>
    </source>
</evidence>
<dbReference type="Proteomes" id="UP001187471">
    <property type="component" value="Unassembled WGS sequence"/>
</dbReference>
<dbReference type="InterPro" id="IPR023580">
    <property type="entry name" value="RNA_pol_su_RPB10"/>
</dbReference>
<dbReference type="AlphaFoldDB" id="A0AA88UPA5"/>
<dbReference type="GO" id="GO:0003677">
    <property type="term" value="F:DNA binding"/>
    <property type="evidence" value="ECO:0007669"/>
    <property type="project" value="InterPro"/>
</dbReference>
<sequence length="126" mass="14753">MLGLGRNWNQRTQSIQWAGLRPYKYLHCEKKKRMRSEKVGAIQRAKLGQPEDDHSSPLLHLWEGHWKQMGYVSRSSPIGLYRGVRILDALDALQLVRYCCRRMLMTHVDLIEKLLNYNTLEKSEGS</sequence>
<dbReference type="GO" id="GO:0042797">
    <property type="term" value="P:tRNA transcription by RNA polymerase III"/>
    <property type="evidence" value="ECO:0007669"/>
    <property type="project" value="TreeGrafter"/>
</dbReference>
<dbReference type="GO" id="GO:0006366">
    <property type="term" value="P:transcription by RNA polymerase II"/>
    <property type="evidence" value="ECO:0007669"/>
    <property type="project" value="TreeGrafter"/>
</dbReference>
<protein>
    <recommendedName>
        <fullName evidence="3">DNA-directed RNA polymerase</fullName>
    </recommendedName>
</protein>
<name>A0AA88UPA5_9ASTE</name>